<dbReference type="AlphaFoldDB" id="A0A6A4NJZ5"/>
<dbReference type="OrthoDB" id="46189at2759"/>
<dbReference type="EMBL" id="WOCE01000021">
    <property type="protein sequence ID" value="KAE9589842.1"/>
    <property type="molecule type" value="Genomic_DNA"/>
</dbReference>
<reference evidence="2" key="1">
    <citation type="journal article" date="2020" name="Nat. Commun.">
        <title>Genome sequence of the cluster root forming white lupin.</title>
        <authorList>
            <person name="Hufnagel B."/>
            <person name="Marques A."/>
            <person name="Soriano A."/>
            <person name="Marques L."/>
            <person name="Divol F."/>
            <person name="Doumas P."/>
            <person name="Sallet E."/>
            <person name="Mancinotti D."/>
            <person name="Carrere S."/>
            <person name="Marande W."/>
            <person name="Arribat S."/>
            <person name="Keller J."/>
            <person name="Huneau C."/>
            <person name="Blein T."/>
            <person name="Aime D."/>
            <person name="Laguerre M."/>
            <person name="Taylor J."/>
            <person name="Schubert V."/>
            <person name="Nelson M."/>
            <person name="Geu-Flores F."/>
            <person name="Crespi M."/>
            <person name="Gallardo-Guerrero K."/>
            <person name="Delaux P.-M."/>
            <person name="Salse J."/>
            <person name="Berges H."/>
            <person name="Guyot R."/>
            <person name="Gouzy J."/>
            <person name="Peret B."/>
        </authorList>
    </citation>
    <scope>NUCLEOTIDE SEQUENCE [LARGE SCALE GENOMIC DNA]</scope>
    <source>
        <strain evidence="2">cv. Amiga</strain>
    </source>
</reference>
<protein>
    <submittedName>
        <fullName evidence="1">Uncharacterized protein</fullName>
    </submittedName>
</protein>
<keyword evidence="2" id="KW-1185">Reference proteome</keyword>
<comment type="caution">
    <text evidence="1">The sequence shown here is derived from an EMBL/GenBank/DDBJ whole genome shotgun (WGS) entry which is preliminary data.</text>
</comment>
<name>A0A6A4NJZ5_LUPAL</name>
<sequence>MAEICKTKSESCKQIDDKKEELWQLVGNRCCDLIDFIVRMKSSYTSISANILHPRPYPTPRLVGLGKARDVKMSYPAGSD</sequence>
<dbReference type="Proteomes" id="UP000447434">
    <property type="component" value="Chromosome 21"/>
</dbReference>
<gene>
    <name evidence="1" type="ORF">Lalb_Chr21g0313211</name>
</gene>
<proteinExistence type="predicted"/>
<accession>A0A6A4NJZ5</accession>
<evidence type="ECO:0000313" key="2">
    <source>
        <dbReference type="Proteomes" id="UP000447434"/>
    </source>
</evidence>
<evidence type="ECO:0000313" key="1">
    <source>
        <dbReference type="EMBL" id="KAE9589842.1"/>
    </source>
</evidence>
<organism evidence="1 2">
    <name type="scientific">Lupinus albus</name>
    <name type="common">White lupine</name>
    <name type="synonym">Lupinus termis</name>
    <dbReference type="NCBI Taxonomy" id="3870"/>
    <lineage>
        <taxon>Eukaryota</taxon>
        <taxon>Viridiplantae</taxon>
        <taxon>Streptophyta</taxon>
        <taxon>Embryophyta</taxon>
        <taxon>Tracheophyta</taxon>
        <taxon>Spermatophyta</taxon>
        <taxon>Magnoliopsida</taxon>
        <taxon>eudicotyledons</taxon>
        <taxon>Gunneridae</taxon>
        <taxon>Pentapetalae</taxon>
        <taxon>rosids</taxon>
        <taxon>fabids</taxon>
        <taxon>Fabales</taxon>
        <taxon>Fabaceae</taxon>
        <taxon>Papilionoideae</taxon>
        <taxon>50 kb inversion clade</taxon>
        <taxon>genistoids sensu lato</taxon>
        <taxon>core genistoids</taxon>
        <taxon>Genisteae</taxon>
        <taxon>Lupinus</taxon>
    </lineage>
</organism>